<dbReference type="EMBL" id="VJMH01005876">
    <property type="protein sequence ID" value="KAF0692491.1"/>
    <property type="molecule type" value="Genomic_DNA"/>
</dbReference>
<dbReference type="EMBL" id="CAADRA010005897">
    <property type="protein sequence ID" value="VFT93210.1"/>
    <property type="molecule type" value="Genomic_DNA"/>
</dbReference>
<feature type="region of interest" description="Disordered" evidence="1">
    <location>
        <begin position="76"/>
        <end position="120"/>
    </location>
</feature>
<evidence type="ECO:0000313" key="2">
    <source>
        <dbReference type="EMBL" id="KAF0692491.1"/>
    </source>
</evidence>
<evidence type="ECO:0000313" key="4">
    <source>
        <dbReference type="Proteomes" id="UP000332933"/>
    </source>
</evidence>
<dbReference type="AlphaFoldDB" id="A0A485L5N0"/>
<sequence length="402" mass="43695">MSKKSSLSNIRTASAQGPVLVSPISVAHRVRCCRRLVLLVLTEPQNKALEADGGKKGDNHVRAQWIANLKKKSMASEAAGGSGGAALSDLLHPNASSHHHHHHQQPQSTHSNNQHHHHHASMLLASESLGHPSFLDHDYRGGVKVEPKTSATASGSGHIDLMPKKWIKPLLKKRNNALDLHNAPKPRTPRRKLNCGNAFEDMQIQTDAAASWATGFPGVGTPSSHYHHVHPAAPMDGSGGGGGAGGSSHHLFGHDIDFGNFDTFLDLPTPKAGIEMPSFSELVQDSGYHVPPTLVRTTSVEQEGLSYCFEQTHLNNQQQHHGHHAYALVSPLHRHSPDRASIASTAASSSTSPPPAECIFDHTKHPELESMFDDYEFNDADIDKEVDNFYMDNNELEIDLIA</sequence>
<reference evidence="2" key="2">
    <citation type="submission" date="2019-06" db="EMBL/GenBank/DDBJ databases">
        <title>Genomics analysis of Aphanomyces spp. identifies a new class of oomycete effector associated with host adaptation.</title>
        <authorList>
            <person name="Gaulin E."/>
        </authorList>
    </citation>
    <scope>NUCLEOTIDE SEQUENCE</scope>
    <source>
        <strain evidence="2">CBS 578.67</strain>
    </source>
</reference>
<proteinExistence type="predicted"/>
<accession>A0A485L5N0</accession>
<feature type="compositionally biased region" description="Low complexity" evidence="1">
    <location>
        <begin position="340"/>
        <end position="351"/>
    </location>
</feature>
<reference evidence="3 4" key="1">
    <citation type="submission" date="2019-03" db="EMBL/GenBank/DDBJ databases">
        <authorList>
            <person name="Gaulin E."/>
            <person name="Dumas B."/>
        </authorList>
    </citation>
    <scope>NUCLEOTIDE SEQUENCE [LARGE SCALE GENOMIC DNA]</scope>
    <source>
        <strain evidence="3">CBS 568.67</strain>
    </source>
</reference>
<evidence type="ECO:0000313" key="3">
    <source>
        <dbReference type="EMBL" id="VFT93210.1"/>
    </source>
</evidence>
<dbReference type="Proteomes" id="UP000332933">
    <property type="component" value="Unassembled WGS sequence"/>
</dbReference>
<dbReference type="OrthoDB" id="70651at2759"/>
<gene>
    <name evidence="3" type="primary">Aste57867_16435</name>
    <name evidence="2" type="ORF">As57867_016378</name>
    <name evidence="3" type="ORF">ASTE57867_16435</name>
</gene>
<feature type="compositionally biased region" description="Low complexity" evidence="1">
    <location>
        <begin position="76"/>
        <end position="96"/>
    </location>
</feature>
<protein>
    <submittedName>
        <fullName evidence="3">Aste57867_16435 protein</fullName>
    </submittedName>
</protein>
<evidence type="ECO:0000256" key="1">
    <source>
        <dbReference type="SAM" id="MobiDB-lite"/>
    </source>
</evidence>
<organism evidence="3 4">
    <name type="scientific">Aphanomyces stellatus</name>
    <dbReference type="NCBI Taxonomy" id="120398"/>
    <lineage>
        <taxon>Eukaryota</taxon>
        <taxon>Sar</taxon>
        <taxon>Stramenopiles</taxon>
        <taxon>Oomycota</taxon>
        <taxon>Saprolegniomycetes</taxon>
        <taxon>Saprolegniales</taxon>
        <taxon>Verrucalvaceae</taxon>
        <taxon>Aphanomyces</taxon>
    </lineage>
</organism>
<name>A0A485L5N0_9STRA</name>
<keyword evidence="4" id="KW-1185">Reference proteome</keyword>
<feature type="region of interest" description="Disordered" evidence="1">
    <location>
        <begin position="337"/>
        <end position="357"/>
    </location>
</feature>